<dbReference type="InterPro" id="IPR008979">
    <property type="entry name" value="Galactose-bd-like_sf"/>
</dbReference>
<evidence type="ECO:0000313" key="2">
    <source>
        <dbReference type="EMBL" id="PZQ95183.1"/>
    </source>
</evidence>
<organism evidence="2 3">
    <name type="scientific">Cereibacter sphaeroides</name>
    <name type="common">Rhodobacter sphaeroides</name>
    <dbReference type="NCBI Taxonomy" id="1063"/>
    <lineage>
        <taxon>Bacteria</taxon>
        <taxon>Pseudomonadati</taxon>
        <taxon>Pseudomonadota</taxon>
        <taxon>Alphaproteobacteria</taxon>
        <taxon>Rhodobacterales</taxon>
        <taxon>Paracoccaceae</taxon>
        <taxon>Cereibacter</taxon>
    </lineage>
</organism>
<gene>
    <name evidence="2" type="ORF">DI533_20240</name>
</gene>
<dbReference type="PROSITE" id="PS50022">
    <property type="entry name" value="FA58C_3"/>
    <property type="match status" value="1"/>
</dbReference>
<dbReference type="Pfam" id="PF00754">
    <property type="entry name" value="F5_F8_type_C"/>
    <property type="match status" value="2"/>
</dbReference>
<sequence length="255" mass="28088">MASSWYDQPNGTTWHYNNAFDGNINTNWAAAGTIPNWIGYDFGKKVEITEIAMRQSSAADQYWSSMAVDFSDNGTTWTEYGVLTGVPKIDGWRTYPEILRPGQPDEGWDQPHRYWRLVTLQWPTSYQGINEIRLMNGVTDLIAANGGSPSADAAQGGYGPERAFDNNTSTGWADNATNVSHWLQWDFGSGNAFAVTDYKLTAWSGLMPTGWKLQFSDDGGDLEERGHPPVAACMGRGRDARILARADHAAAPGLL</sequence>
<dbReference type="InterPro" id="IPR000421">
    <property type="entry name" value="FA58C"/>
</dbReference>
<evidence type="ECO:0000259" key="1">
    <source>
        <dbReference type="PROSITE" id="PS50022"/>
    </source>
</evidence>
<evidence type="ECO:0000313" key="3">
    <source>
        <dbReference type="Proteomes" id="UP000248975"/>
    </source>
</evidence>
<accession>A0A2W5TWM7</accession>
<proteinExistence type="predicted"/>
<reference evidence="2 3" key="1">
    <citation type="submission" date="2017-08" db="EMBL/GenBank/DDBJ databases">
        <title>Infants hospitalized years apart are colonized by the same room-sourced microbial strains.</title>
        <authorList>
            <person name="Brooks B."/>
            <person name="Olm M.R."/>
            <person name="Firek B.A."/>
            <person name="Baker R."/>
            <person name="Thomas B.C."/>
            <person name="Morowitz M.J."/>
            <person name="Banfield J.F."/>
        </authorList>
    </citation>
    <scope>NUCLEOTIDE SEQUENCE [LARGE SCALE GENOMIC DNA]</scope>
    <source>
        <strain evidence="2">S2_003_000_R2_11</strain>
    </source>
</reference>
<dbReference type="Gene3D" id="2.60.120.260">
    <property type="entry name" value="Galactose-binding domain-like"/>
    <property type="match status" value="2"/>
</dbReference>
<name>A0A2W5TWM7_CERSP</name>
<comment type="caution">
    <text evidence="2">The sequence shown here is derived from an EMBL/GenBank/DDBJ whole genome shotgun (WGS) entry which is preliminary data.</text>
</comment>
<feature type="domain" description="F5/8 type C" evidence="1">
    <location>
        <begin position="1"/>
        <end position="80"/>
    </location>
</feature>
<dbReference type="SUPFAM" id="SSF49785">
    <property type="entry name" value="Galactose-binding domain-like"/>
    <property type="match status" value="2"/>
</dbReference>
<protein>
    <recommendedName>
        <fullName evidence="1">F5/8 type C domain-containing protein</fullName>
    </recommendedName>
</protein>
<dbReference type="Proteomes" id="UP000248975">
    <property type="component" value="Unassembled WGS sequence"/>
</dbReference>
<dbReference type="AlphaFoldDB" id="A0A2W5TWM7"/>
<dbReference type="EMBL" id="QFQS01000009">
    <property type="protein sequence ID" value="PZQ95183.1"/>
    <property type="molecule type" value="Genomic_DNA"/>
</dbReference>